<feature type="transmembrane region" description="Helical" evidence="1">
    <location>
        <begin position="302"/>
        <end position="321"/>
    </location>
</feature>
<sequence>MARGRDSRLLEPEPVAAELVDETAGPLDIRGWGWGERTRAWTSVTASVLLAAVAGVCAVTWYGGTAPWLGGAAALAAGAGAVIGKVAGQPGRHAPDVALLLLGGGLGVVASWQAVSGGAARLAAAGLTVAVVCALLGLCTPLGRGGLTGAASIALTVGGWELGLALTTPARTGVALGFVSVLVLGYLPRLALMAAGLTRLDDQRSGGTPVSRHQVAAALGATHRGLALATVAMAVSAGAAAVLAVDTPGLWTVLTALLLCVVLLSRARAYPLAVEVVALLAAGTAGAVRLVLLWATDGGGRAGALVVLGGLALLPVAVLAVRVPETLRARLRRWLDLAESIAVVALIPVALGAFGVYSLLLGGS</sequence>
<reference evidence="4" key="1">
    <citation type="submission" date="2015-07" db="EMBL/GenBank/DDBJ databases">
        <authorList>
            <person name="Ju K.-S."/>
            <person name="Doroghazi J.R."/>
            <person name="Metcalf W.W."/>
        </authorList>
    </citation>
    <scope>NUCLEOTIDE SEQUENCE [LARGE SCALE GENOMIC DNA]</scope>
    <source>
        <strain evidence="4">NRRL ISP-5002</strain>
    </source>
</reference>
<evidence type="ECO:0000313" key="3">
    <source>
        <dbReference type="EMBL" id="KPC62140.1"/>
    </source>
</evidence>
<gene>
    <name evidence="3" type="ORF">ADL29_20380</name>
</gene>
<feature type="transmembrane region" description="Helical" evidence="1">
    <location>
        <begin position="173"/>
        <end position="195"/>
    </location>
</feature>
<feature type="transmembrane region" description="Helical" evidence="1">
    <location>
        <begin position="341"/>
        <end position="360"/>
    </location>
</feature>
<dbReference type="AlphaFoldDB" id="A0A0N0GZ38"/>
<proteinExistence type="predicted"/>
<protein>
    <submittedName>
        <fullName evidence="3">Secretion protein snm4</fullName>
    </submittedName>
</protein>
<dbReference type="Pfam" id="PF19053">
    <property type="entry name" value="EccD"/>
    <property type="match status" value="1"/>
</dbReference>
<accession>A0A0N0GZ38</accession>
<dbReference type="InterPro" id="IPR044049">
    <property type="entry name" value="EccD_transm"/>
</dbReference>
<feature type="transmembrane region" description="Helical" evidence="1">
    <location>
        <begin position="97"/>
        <end position="115"/>
    </location>
</feature>
<dbReference type="EMBL" id="LGKG01000141">
    <property type="protein sequence ID" value="KPC62140.1"/>
    <property type="molecule type" value="Genomic_DNA"/>
</dbReference>
<evidence type="ECO:0000313" key="4">
    <source>
        <dbReference type="Proteomes" id="UP000037982"/>
    </source>
</evidence>
<dbReference type="Proteomes" id="UP000037982">
    <property type="component" value="Unassembled WGS sequence"/>
</dbReference>
<name>A0A0N0GZ38_9ACTN</name>
<feature type="transmembrane region" description="Helical" evidence="1">
    <location>
        <begin position="272"/>
        <end position="296"/>
    </location>
</feature>
<feature type="transmembrane region" description="Helical" evidence="1">
    <location>
        <begin position="68"/>
        <end position="88"/>
    </location>
</feature>
<keyword evidence="1" id="KW-0472">Membrane</keyword>
<feature type="transmembrane region" description="Helical" evidence="1">
    <location>
        <begin position="40"/>
        <end position="62"/>
    </location>
</feature>
<keyword evidence="1" id="KW-0812">Transmembrane</keyword>
<feature type="transmembrane region" description="Helical" evidence="1">
    <location>
        <begin position="146"/>
        <end position="167"/>
    </location>
</feature>
<evidence type="ECO:0000259" key="2">
    <source>
        <dbReference type="Pfam" id="PF19053"/>
    </source>
</evidence>
<keyword evidence="1" id="KW-1133">Transmembrane helix</keyword>
<dbReference type="PATRIC" id="fig|66876.3.peg.4479"/>
<keyword evidence="4" id="KW-1185">Reference proteome</keyword>
<feature type="transmembrane region" description="Helical" evidence="1">
    <location>
        <begin position="121"/>
        <end position="139"/>
    </location>
</feature>
<comment type="caution">
    <text evidence="3">The sequence shown here is derived from an EMBL/GenBank/DDBJ whole genome shotgun (WGS) entry which is preliminary data.</text>
</comment>
<feature type="transmembrane region" description="Helical" evidence="1">
    <location>
        <begin position="225"/>
        <end position="243"/>
    </location>
</feature>
<organism evidence="3 4">
    <name type="scientific">Streptomyces chattanoogensis</name>
    <dbReference type="NCBI Taxonomy" id="66876"/>
    <lineage>
        <taxon>Bacteria</taxon>
        <taxon>Bacillati</taxon>
        <taxon>Actinomycetota</taxon>
        <taxon>Actinomycetes</taxon>
        <taxon>Kitasatosporales</taxon>
        <taxon>Streptomycetaceae</taxon>
        <taxon>Streptomyces</taxon>
    </lineage>
</organism>
<evidence type="ECO:0000256" key="1">
    <source>
        <dbReference type="SAM" id="Phobius"/>
    </source>
</evidence>
<dbReference type="RefSeq" id="WP_053925064.1">
    <property type="nucleotide sequence ID" value="NZ_LGKG01000141.1"/>
</dbReference>
<feature type="transmembrane region" description="Helical" evidence="1">
    <location>
        <begin position="249"/>
        <end position="265"/>
    </location>
</feature>
<feature type="domain" description="EccD-like transmembrane" evidence="2">
    <location>
        <begin position="38"/>
        <end position="361"/>
    </location>
</feature>